<protein>
    <submittedName>
        <fullName evidence="3">Cytochrome P450</fullName>
    </submittedName>
</protein>
<dbReference type="InterPro" id="IPR017972">
    <property type="entry name" value="Cyt_P450_CS"/>
</dbReference>
<comment type="caution">
    <text evidence="3">The sequence shown here is derived from an EMBL/GenBank/DDBJ whole genome shotgun (WGS) entry which is preliminary data.</text>
</comment>
<keyword evidence="2" id="KW-0503">Monooxygenase</keyword>
<evidence type="ECO:0000313" key="3">
    <source>
        <dbReference type="EMBL" id="GAA3204650.1"/>
    </source>
</evidence>
<dbReference type="PANTHER" id="PTHR46696:SF6">
    <property type="entry name" value="P450, PUTATIVE (EUROFUNG)-RELATED"/>
    <property type="match status" value="1"/>
</dbReference>
<dbReference type="PRINTS" id="PR00385">
    <property type="entry name" value="P450"/>
</dbReference>
<keyword evidence="2" id="KW-0479">Metal-binding</keyword>
<dbReference type="InterPro" id="IPR001128">
    <property type="entry name" value="Cyt_P450"/>
</dbReference>
<keyword evidence="2" id="KW-0408">Iron</keyword>
<keyword evidence="2" id="KW-0349">Heme</keyword>
<organism evidence="3 4">
    <name type="scientific">Actinocorallia longicatena</name>
    <dbReference type="NCBI Taxonomy" id="111803"/>
    <lineage>
        <taxon>Bacteria</taxon>
        <taxon>Bacillati</taxon>
        <taxon>Actinomycetota</taxon>
        <taxon>Actinomycetes</taxon>
        <taxon>Streptosporangiales</taxon>
        <taxon>Thermomonosporaceae</taxon>
        <taxon>Actinocorallia</taxon>
    </lineage>
</organism>
<dbReference type="Pfam" id="PF00067">
    <property type="entry name" value="p450"/>
    <property type="match status" value="1"/>
</dbReference>
<reference evidence="4" key="1">
    <citation type="journal article" date="2019" name="Int. J. Syst. Evol. Microbiol.">
        <title>The Global Catalogue of Microorganisms (GCM) 10K type strain sequencing project: providing services to taxonomists for standard genome sequencing and annotation.</title>
        <authorList>
            <consortium name="The Broad Institute Genomics Platform"/>
            <consortium name="The Broad Institute Genome Sequencing Center for Infectious Disease"/>
            <person name="Wu L."/>
            <person name="Ma J."/>
        </authorList>
    </citation>
    <scope>NUCLEOTIDE SEQUENCE [LARGE SCALE GENOMIC DNA]</scope>
    <source>
        <strain evidence="4">JCM 9377</strain>
    </source>
</reference>
<keyword evidence="4" id="KW-1185">Reference proteome</keyword>
<dbReference type="InterPro" id="IPR002397">
    <property type="entry name" value="Cyt_P450_B"/>
</dbReference>
<accession>A0ABP6Q4S6</accession>
<evidence type="ECO:0000313" key="4">
    <source>
        <dbReference type="Proteomes" id="UP001501237"/>
    </source>
</evidence>
<dbReference type="InterPro" id="IPR036396">
    <property type="entry name" value="Cyt_P450_sf"/>
</dbReference>
<dbReference type="PROSITE" id="PS00086">
    <property type="entry name" value="CYTOCHROME_P450"/>
    <property type="match status" value="1"/>
</dbReference>
<dbReference type="Gene3D" id="1.10.630.10">
    <property type="entry name" value="Cytochrome P450"/>
    <property type="match status" value="1"/>
</dbReference>
<proteinExistence type="inferred from homology"/>
<dbReference type="SUPFAM" id="SSF48264">
    <property type="entry name" value="Cytochrome P450"/>
    <property type="match status" value="1"/>
</dbReference>
<evidence type="ECO:0000256" key="1">
    <source>
        <dbReference type="ARBA" id="ARBA00010617"/>
    </source>
</evidence>
<dbReference type="PANTHER" id="PTHR46696">
    <property type="entry name" value="P450, PUTATIVE (EUROFUNG)-RELATED"/>
    <property type="match status" value="1"/>
</dbReference>
<evidence type="ECO:0000256" key="2">
    <source>
        <dbReference type="RuleBase" id="RU000461"/>
    </source>
</evidence>
<comment type="similarity">
    <text evidence="1 2">Belongs to the cytochrome P450 family.</text>
</comment>
<gene>
    <name evidence="3" type="ORF">GCM10010468_19260</name>
</gene>
<dbReference type="Proteomes" id="UP001501237">
    <property type="component" value="Unassembled WGS sequence"/>
</dbReference>
<keyword evidence="2" id="KW-0560">Oxidoreductase</keyword>
<dbReference type="PRINTS" id="PR00359">
    <property type="entry name" value="BP450"/>
</dbReference>
<sequence length="396" mass="44116">MDALPDEWCLRHFDHLSPELAQSMPETMARMREMCPVARSEEHGGYWVVSGYEESLAVAQDWATYSSAHGLNIITTKMAVRNLPVQVDPPEQRIYKRLINPFFTPAAVAPWEAPTRALVTRLIDGFIDKGSCEFMDDFARPLPSLSFFELAINAPAEDLEHVAHLASTSSTPDDPRARESWLGLYEWIKEFTRRRRGELPRGDVIDAVIHAEIDGRPITEDEVIGTVQLLILGGLETTAGALGLMIDRFCAQPEIPALLRSRPELIPSAIQELLRLEPSFVAVGRTAVKDAELGGHRIAAGDKVLIHWASANRDQGEFEAADSFDLDRERNRHLSFGAGPHRCAGSNLARLNLRIALEELLARLDGFRLQEGAEVTYHRGLTRSPDSLPITFTPRS</sequence>
<dbReference type="EMBL" id="BAAAUV010000004">
    <property type="protein sequence ID" value="GAA3204650.1"/>
    <property type="molecule type" value="Genomic_DNA"/>
</dbReference>
<name>A0ABP6Q4S6_9ACTN</name>
<dbReference type="RefSeq" id="WP_344824947.1">
    <property type="nucleotide sequence ID" value="NZ_BAAAUV010000004.1"/>
</dbReference>